<keyword evidence="8" id="KW-0802">TPR repeat</keyword>
<feature type="domain" description="SSD" evidence="11">
    <location>
        <begin position="656"/>
        <end position="814"/>
    </location>
</feature>
<feature type="transmembrane region" description="Helical" evidence="10">
    <location>
        <begin position="986"/>
        <end position="1008"/>
    </location>
</feature>
<dbReference type="GO" id="GO:0045540">
    <property type="term" value="P:regulation of cholesterol biosynthetic process"/>
    <property type="evidence" value="ECO:0007669"/>
    <property type="project" value="TreeGrafter"/>
</dbReference>
<gene>
    <name evidence="12 14" type="ORF">BDZ99DRAFT_451492</name>
</gene>
<feature type="compositionally biased region" description="Basic and acidic residues" evidence="9">
    <location>
        <begin position="1"/>
        <end position="10"/>
    </location>
</feature>
<dbReference type="InterPro" id="IPR000731">
    <property type="entry name" value="SSD"/>
</dbReference>
<evidence type="ECO:0000256" key="6">
    <source>
        <dbReference type="ARBA" id="ARBA00023034"/>
    </source>
</evidence>
<dbReference type="Gene3D" id="1.25.40.10">
    <property type="entry name" value="Tetratricopeptide repeat domain"/>
    <property type="match status" value="1"/>
</dbReference>
<keyword evidence="3" id="KW-0853">WD repeat</keyword>
<evidence type="ECO:0000256" key="5">
    <source>
        <dbReference type="ARBA" id="ARBA00022824"/>
    </source>
</evidence>
<dbReference type="PROSITE" id="PS50005">
    <property type="entry name" value="TPR"/>
    <property type="match status" value="1"/>
</dbReference>
<dbReference type="SUPFAM" id="SSF48452">
    <property type="entry name" value="TPR-like"/>
    <property type="match status" value="2"/>
</dbReference>
<dbReference type="PANTHER" id="PTHR46378:SF1">
    <property type="entry name" value="STEROL REGULATORY ELEMENT-BINDING PROTEIN CLEAVAGE-ACTIVATING PROTEIN"/>
    <property type="match status" value="1"/>
</dbReference>
<keyword evidence="10" id="KW-1133">Transmembrane helix</keyword>
<dbReference type="EMBL" id="MU003711">
    <property type="protein sequence ID" value="KAF2804956.1"/>
    <property type="molecule type" value="Genomic_DNA"/>
</dbReference>
<dbReference type="PROSITE" id="PS50156">
    <property type="entry name" value="SSD"/>
    <property type="match status" value="1"/>
</dbReference>
<reference evidence="14" key="2">
    <citation type="submission" date="2020-04" db="EMBL/GenBank/DDBJ databases">
        <authorList>
            <consortium name="NCBI Genome Project"/>
        </authorList>
    </citation>
    <scope>NUCLEOTIDE SEQUENCE</scope>
    <source>
        <strain evidence="14">CBS 304.34</strain>
    </source>
</reference>
<dbReference type="InterPro" id="IPR019734">
    <property type="entry name" value="TPR_rpt"/>
</dbReference>
<feature type="repeat" description="TPR" evidence="8">
    <location>
        <begin position="71"/>
        <end position="104"/>
    </location>
</feature>
<feature type="region of interest" description="Disordered" evidence="9">
    <location>
        <begin position="1"/>
        <end position="32"/>
    </location>
</feature>
<dbReference type="Pfam" id="PF12349">
    <property type="entry name" value="Sterol-sensing"/>
    <property type="match status" value="1"/>
</dbReference>
<dbReference type="OrthoDB" id="1914839at2759"/>
<comment type="subcellular location">
    <subcellularLocation>
        <location evidence="1">Endoplasmic reticulum</location>
    </subcellularLocation>
    <subcellularLocation>
        <location evidence="2">Golgi apparatus membrane</location>
    </subcellularLocation>
</comment>
<evidence type="ECO:0000256" key="10">
    <source>
        <dbReference type="SAM" id="Phobius"/>
    </source>
</evidence>
<dbReference type="GO" id="GO:0032936">
    <property type="term" value="C:SREBP-SCAP complex"/>
    <property type="evidence" value="ECO:0007669"/>
    <property type="project" value="TreeGrafter"/>
</dbReference>
<evidence type="ECO:0000256" key="7">
    <source>
        <dbReference type="ARBA" id="ARBA00023136"/>
    </source>
</evidence>
<evidence type="ECO:0000256" key="4">
    <source>
        <dbReference type="ARBA" id="ARBA00022737"/>
    </source>
</evidence>
<feature type="compositionally biased region" description="Polar residues" evidence="9">
    <location>
        <begin position="1348"/>
        <end position="1369"/>
    </location>
</feature>
<dbReference type="GO" id="GO:0032933">
    <property type="term" value="P:SREBP signaling pathway"/>
    <property type="evidence" value="ECO:0007669"/>
    <property type="project" value="InterPro"/>
</dbReference>
<evidence type="ECO:0000313" key="13">
    <source>
        <dbReference type="Proteomes" id="UP000504636"/>
    </source>
</evidence>
<accession>A0A6A6Y7Z6</accession>
<proteinExistence type="predicted"/>
<keyword evidence="13" id="KW-1185">Reference proteome</keyword>
<evidence type="ECO:0000313" key="14">
    <source>
        <dbReference type="RefSeq" id="XP_033571920.1"/>
    </source>
</evidence>
<feature type="transmembrane region" description="Helical" evidence="10">
    <location>
        <begin position="414"/>
        <end position="435"/>
    </location>
</feature>
<dbReference type="GO" id="GO:0032934">
    <property type="term" value="F:sterol binding"/>
    <property type="evidence" value="ECO:0007669"/>
    <property type="project" value="InterPro"/>
</dbReference>
<evidence type="ECO:0000256" key="3">
    <source>
        <dbReference type="ARBA" id="ARBA00022574"/>
    </source>
</evidence>
<dbReference type="GeneID" id="54459107"/>
<reference evidence="12 14" key="1">
    <citation type="journal article" date="2020" name="Stud. Mycol.">
        <title>101 Dothideomycetes genomes: a test case for predicting lifestyles and emergence of pathogens.</title>
        <authorList>
            <person name="Haridas S."/>
            <person name="Albert R."/>
            <person name="Binder M."/>
            <person name="Bloem J."/>
            <person name="Labutti K."/>
            <person name="Salamov A."/>
            <person name="Andreopoulos B."/>
            <person name="Baker S."/>
            <person name="Barry K."/>
            <person name="Bills G."/>
            <person name="Bluhm B."/>
            <person name="Cannon C."/>
            <person name="Castanera R."/>
            <person name="Culley D."/>
            <person name="Daum C."/>
            <person name="Ezra D."/>
            <person name="Gonzalez J."/>
            <person name="Henrissat B."/>
            <person name="Kuo A."/>
            <person name="Liang C."/>
            <person name="Lipzen A."/>
            <person name="Lutzoni F."/>
            <person name="Magnuson J."/>
            <person name="Mondo S."/>
            <person name="Nolan M."/>
            <person name="Ohm R."/>
            <person name="Pangilinan J."/>
            <person name="Park H.-J."/>
            <person name="Ramirez L."/>
            <person name="Alfaro M."/>
            <person name="Sun H."/>
            <person name="Tritt A."/>
            <person name="Yoshinaga Y."/>
            <person name="Zwiers L.-H."/>
            <person name="Turgeon B."/>
            <person name="Goodwin S."/>
            <person name="Spatafora J."/>
            <person name="Crous P."/>
            <person name="Grigoriev I."/>
        </authorList>
    </citation>
    <scope>NUCLEOTIDE SEQUENCE</scope>
    <source>
        <strain evidence="12 14">CBS 304.34</strain>
    </source>
</reference>
<dbReference type="InterPro" id="IPR053958">
    <property type="entry name" value="HMGCR/SNAP/NPC1-like_SSD"/>
</dbReference>
<feature type="compositionally biased region" description="Acidic residues" evidence="9">
    <location>
        <begin position="363"/>
        <end position="387"/>
    </location>
</feature>
<dbReference type="InterPro" id="IPR011990">
    <property type="entry name" value="TPR-like_helical_dom_sf"/>
</dbReference>
<feature type="compositionally biased region" description="Polar residues" evidence="9">
    <location>
        <begin position="1379"/>
        <end position="1395"/>
    </location>
</feature>
<dbReference type="InterPro" id="IPR030225">
    <property type="entry name" value="SCAP"/>
</dbReference>
<feature type="region of interest" description="Disordered" evidence="9">
    <location>
        <begin position="354"/>
        <end position="397"/>
    </location>
</feature>
<protein>
    <recommendedName>
        <fullName evidence="11">SSD domain-containing protein</fullName>
    </recommendedName>
</protein>
<dbReference type="GO" id="GO:0000139">
    <property type="term" value="C:Golgi membrane"/>
    <property type="evidence" value="ECO:0007669"/>
    <property type="project" value="UniProtKB-SubCell"/>
</dbReference>
<feature type="region of interest" description="Disordered" evidence="9">
    <location>
        <begin position="1347"/>
        <end position="1400"/>
    </location>
</feature>
<dbReference type="RefSeq" id="XP_033571920.1">
    <property type="nucleotide sequence ID" value="XM_033718214.1"/>
</dbReference>
<reference evidence="14" key="3">
    <citation type="submission" date="2025-04" db="UniProtKB">
        <authorList>
            <consortium name="RefSeq"/>
        </authorList>
    </citation>
    <scope>IDENTIFICATION</scope>
    <source>
        <strain evidence="14">CBS 304.34</strain>
    </source>
</reference>
<keyword evidence="7 10" id="KW-0472">Membrane</keyword>
<organism evidence="12">
    <name type="scientific">Mytilinidion resinicola</name>
    <dbReference type="NCBI Taxonomy" id="574789"/>
    <lineage>
        <taxon>Eukaryota</taxon>
        <taxon>Fungi</taxon>
        <taxon>Dikarya</taxon>
        <taxon>Ascomycota</taxon>
        <taxon>Pezizomycotina</taxon>
        <taxon>Dothideomycetes</taxon>
        <taxon>Pleosporomycetidae</taxon>
        <taxon>Mytilinidiales</taxon>
        <taxon>Mytilinidiaceae</taxon>
        <taxon>Mytilinidion</taxon>
    </lineage>
</organism>
<evidence type="ECO:0000256" key="1">
    <source>
        <dbReference type="ARBA" id="ARBA00004240"/>
    </source>
</evidence>
<dbReference type="PANTHER" id="PTHR46378">
    <property type="entry name" value="STEROL REGULATORY ELEMENT-BINDING PROTEIN CLEAVAGE-ACTIVATING PROTEIN"/>
    <property type="match status" value="1"/>
</dbReference>
<evidence type="ECO:0000256" key="2">
    <source>
        <dbReference type="ARBA" id="ARBA00004394"/>
    </source>
</evidence>
<keyword evidence="4" id="KW-0677">Repeat</keyword>
<sequence>MAKTKPQDRSKRSRKNPNGTSKKEKPLPSPATLLAEATAALQTSQPELALNSAQRALSILQRTSTPTIASLPALTLLGEINVELGEVDTARELFLRAAALDPAGELSEAQGGGAEKFLWLAQLCEEGGAESVGWFEKGAVALRREIGGLEGKRGKEAEEVADEKKRKLADALCGVAEVYMTDLSWEEDAEARCEALVTEALLVAPNNPEALQTLASVRISQMRLEDARAALMRSLDVWKDLDPEDPKVPEFPTRISLARLLMEAEMEDEAIEVLERLVGEDDGSVEAWYLGGWCLHLMGEKRKMAAESEEENKTATSVMRTSMDWLQNSLKLFRLLDYEDERLKEHAEELVQELEKTLGPYVEGEDGDEEGWEDEDGSDNEEMDDTTTEPPKLSQTHPLRLAFQRHGTATARHWLLSILLSVAIAVLLCYPVLFLNAGSSLPGPHNIPHHVWTSTTEFRGGPNAKADVEMRQVWMHGDYMKALDLRVLRQALRVQNALIADGFGSEDHPGLDRLPVSDDAESTPHDLCAPPSRNVSWAFHSPLMLWNCSSAALESDPDILSTINRKMGQQTYLNFTLRPSSIFAGKVFKDGKLQAADALVITAFDLTKFGIQKTWEARLTALAKDLSDQWSLYPETGTVAASQLYEFRFRPMTISDDIFLALVYGLMALYVLASLGKMRAVTSRFGLAITVICKMSAAILASFTICGMLKINLAHIPREAYPFVVLVIGLDNIFRLINEVLSNPPEMPTVHRIGNALGEVGHLSLAQTLQNLVLLWLLSRVVSPGVAAFCAFAAVALVFDFVFHLTFFLAVLSVDVRRLELQDSLDRVNISQPTKNPKHDQQHWLGALIVRKIPIQTRLAGSVAIVSFVLMLNWHFFDSANQPISFGRLIEYALATRDSVNTSRASHTVRPQPPINQARTPAEWLRMQDHDTAKEFIQFFKPNAYSFVARVYDPVLIVLKGADGREARPQPTSFLSIIRQMAEQHLFPVALAVGFTIALVTLLTNFLLSNELPDDVEDGEDAHSLAVRTLPASHGLDIIRLTSCGRGHITAKATPPIWPIIGTTIDDSGRFLALLTDYGQAALWSLVDRRFFKSTKVPLRGQIPVFFSFASMDTTEHERLSLLFVTPDGCLTDLDLRSSQQQSHQISQSKIISTSLLCCAKGRMNIISASRNGQLHVTTKSSSNEWSSETLPNFGPRLSDAGKLSKIKSILTVSSLGLVFAVRQCEVDVFDFHSRSIVHTVRTRHVKPNTLRVLHSHRNSCSCGATTINSLSIVYTEIETRLLIMHTFSIDDSSNSQICLRSSSENETRACEGLDSAREALHWVHNPGIWEATHAQSVIGIRKRPSTLAPSSITSGADTGYFEQTSDAPSNALKHRSNKPATDLSSLPTPTSHTEPNPDEHIELDTADEWEAWTLTSVGELLTTPLFPDAGEASQQDDQLWVSNPGPIARLGKRAVAVGFGNTVKIIMLGNERFEEDTEEFVDPTVMQWRSGRRGLGRKGQ</sequence>
<dbReference type="GO" id="GO:0005789">
    <property type="term" value="C:endoplasmic reticulum membrane"/>
    <property type="evidence" value="ECO:0007669"/>
    <property type="project" value="InterPro"/>
</dbReference>
<keyword evidence="10" id="KW-0812">Transmembrane</keyword>
<evidence type="ECO:0000256" key="8">
    <source>
        <dbReference type="PROSITE-ProRule" id="PRU00339"/>
    </source>
</evidence>
<feature type="transmembrane region" description="Helical" evidence="10">
    <location>
        <begin position="687"/>
        <end position="708"/>
    </location>
</feature>
<dbReference type="Proteomes" id="UP000504636">
    <property type="component" value="Unplaced"/>
</dbReference>
<keyword evidence="6" id="KW-0333">Golgi apparatus</keyword>
<evidence type="ECO:0000259" key="11">
    <source>
        <dbReference type="PROSITE" id="PS50156"/>
    </source>
</evidence>
<dbReference type="CDD" id="cd24142">
    <property type="entry name" value="ACL4-like"/>
    <property type="match status" value="1"/>
</dbReference>
<keyword evidence="5" id="KW-0256">Endoplasmic reticulum</keyword>
<evidence type="ECO:0000313" key="12">
    <source>
        <dbReference type="EMBL" id="KAF2804956.1"/>
    </source>
</evidence>
<feature type="transmembrane region" description="Helical" evidence="10">
    <location>
        <begin position="658"/>
        <end position="675"/>
    </location>
</feature>
<feature type="transmembrane region" description="Helical" evidence="10">
    <location>
        <begin position="786"/>
        <end position="812"/>
    </location>
</feature>
<name>A0A6A6Y7Z6_9PEZI</name>
<evidence type="ECO:0000256" key="9">
    <source>
        <dbReference type="SAM" id="MobiDB-lite"/>
    </source>
</evidence>